<dbReference type="GO" id="GO:0005886">
    <property type="term" value="C:plasma membrane"/>
    <property type="evidence" value="ECO:0007669"/>
    <property type="project" value="UniProtKB-SubCell"/>
</dbReference>
<dbReference type="PANTHER" id="PTHR34582">
    <property type="entry name" value="UPF0702 TRANSMEMBRANE PROTEIN YCAP"/>
    <property type="match status" value="1"/>
</dbReference>
<dbReference type="Proteomes" id="UP000282076">
    <property type="component" value="Unassembled WGS sequence"/>
</dbReference>
<dbReference type="InterPro" id="IPR048454">
    <property type="entry name" value="YetF_N"/>
</dbReference>
<dbReference type="EMBL" id="RBZM01000001">
    <property type="protein sequence ID" value="RKP58132.1"/>
    <property type="molecule type" value="Genomic_DNA"/>
</dbReference>
<protein>
    <submittedName>
        <fullName evidence="10">DUF421 domain-containing protein</fullName>
    </submittedName>
</protein>
<evidence type="ECO:0000256" key="3">
    <source>
        <dbReference type="ARBA" id="ARBA00022475"/>
    </source>
</evidence>
<comment type="similarity">
    <text evidence="2">Belongs to the UPF0702 family.</text>
</comment>
<name>A0A494Y678_9BACL</name>
<dbReference type="InterPro" id="IPR023090">
    <property type="entry name" value="UPF0702_alpha/beta_dom_sf"/>
</dbReference>
<feature type="transmembrane region" description="Helical" evidence="7">
    <location>
        <begin position="6"/>
        <end position="26"/>
    </location>
</feature>
<keyword evidence="11" id="KW-1185">Reference proteome</keyword>
<evidence type="ECO:0000313" key="10">
    <source>
        <dbReference type="EMBL" id="RKP58132.1"/>
    </source>
</evidence>
<keyword evidence="5 7" id="KW-1133">Transmembrane helix</keyword>
<evidence type="ECO:0000259" key="8">
    <source>
        <dbReference type="Pfam" id="PF04239"/>
    </source>
</evidence>
<reference evidence="10 11" key="1">
    <citation type="submission" date="2018-10" db="EMBL/GenBank/DDBJ databases">
        <title>Cohnella sp. M2MS4P-1, whole genome shotgun sequence.</title>
        <authorList>
            <person name="Tuo L."/>
        </authorList>
    </citation>
    <scope>NUCLEOTIDE SEQUENCE [LARGE SCALE GENOMIC DNA]</scope>
    <source>
        <strain evidence="10 11">M2MS4P-1</strain>
    </source>
</reference>
<evidence type="ECO:0000313" key="11">
    <source>
        <dbReference type="Proteomes" id="UP000282076"/>
    </source>
</evidence>
<evidence type="ECO:0000259" key="9">
    <source>
        <dbReference type="Pfam" id="PF20730"/>
    </source>
</evidence>
<comment type="caution">
    <text evidence="10">The sequence shown here is derived from an EMBL/GenBank/DDBJ whole genome shotgun (WGS) entry which is preliminary data.</text>
</comment>
<dbReference type="Gene3D" id="3.30.240.20">
    <property type="entry name" value="bsu07140 like domains"/>
    <property type="match status" value="2"/>
</dbReference>
<evidence type="ECO:0000256" key="6">
    <source>
        <dbReference type="ARBA" id="ARBA00023136"/>
    </source>
</evidence>
<feature type="domain" description="YetF C-terminal" evidence="8">
    <location>
        <begin position="82"/>
        <end position="212"/>
    </location>
</feature>
<accession>A0A494Y678</accession>
<dbReference type="PANTHER" id="PTHR34582:SF7">
    <property type="entry name" value="UPF0702 TRANSMEMBRANE PROTEIN YDFS"/>
    <property type="match status" value="1"/>
</dbReference>
<keyword evidence="4 7" id="KW-0812">Transmembrane</keyword>
<dbReference type="AlphaFoldDB" id="A0A494Y678"/>
<dbReference type="OrthoDB" id="9778331at2"/>
<evidence type="ECO:0000256" key="2">
    <source>
        <dbReference type="ARBA" id="ARBA00006448"/>
    </source>
</evidence>
<evidence type="ECO:0000256" key="1">
    <source>
        <dbReference type="ARBA" id="ARBA00004651"/>
    </source>
</evidence>
<dbReference type="Pfam" id="PF04239">
    <property type="entry name" value="DUF421"/>
    <property type="match status" value="1"/>
</dbReference>
<comment type="subcellular location">
    <subcellularLocation>
        <location evidence="1">Cell membrane</location>
        <topology evidence="1">Multi-pass membrane protein</topology>
    </subcellularLocation>
</comment>
<feature type="domain" description="YetF-like N-terminal transmembrane" evidence="9">
    <location>
        <begin position="7"/>
        <end position="77"/>
    </location>
</feature>
<dbReference type="RefSeq" id="WP_120973942.1">
    <property type="nucleotide sequence ID" value="NZ_RBZM01000001.1"/>
</dbReference>
<dbReference type="InterPro" id="IPR007353">
    <property type="entry name" value="DUF421"/>
</dbReference>
<feature type="transmembrane region" description="Helical" evidence="7">
    <location>
        <begin position="59"/>
        <end position="81"/>
    </location>
</feature>
<evidence type="ECO:0000256" key="7">
    <source>
        <dbReference type="SAM" id="Phobius"/>
    </source>
</evidence>
<sequence length="236" mass="27008">MNEYWIIIGRTTLSFVVLLFISRIVGKQTISNMTFHDFATGISMGAIAANLAFNDKIRTGYMLLSLAIITIISYCSSVIALKFQRSRTWISGAPTVIIEQGKILENNMRKIHYTLDSLNQSLREKGVFDLVEVEYAVLETHGKLSVKKKDSFLPATKKDVQVSFPEKSMFPVELIMDGKIMNENLQQNRISEDWLLRQLQVQGKKLSDVFYAVRTTTGNVFYDYYQDRLNNPVDKE</sequence>
<proteinExistence type="inferred from homology"/>
<keyword evidence="3" id="KW-1003">Cell membrane</keyword>
<evidence type="ECO:0000256" key="5">
    <source>
        <dbReference type="ARBA" id="ARBA00022989"/>
    </source>
</evidence>
<dbReference type="Pfam" id="PF20730">
    <property type="entry name" value="YetF_N"/>
    <property type="match status" value="1"/>
</dbReference>
<gene>
    <name evidence="10" type="ORF">D7Z26_01105</name>
</gene>
<organism evidence="10 11">
    <name type="scientific">Cohnella endophytica</name>
    <dbReference type="NCBI Taxonomy" id="2419778"/>
    <lineage>
        <taxon>Bacteria</taxon>
        <taxon>Bacillati</taxon>
        <taxon>Bacillota</taxon>
        <taxon>Bacilli</taxon>
        <taxon>Bacillales</taxon>
        <taxon>Paenibacillaceae</taxon>
        <taxon>Cohnella</taxon>
    </lineage>
</organism>
<keyword evidence="6 7" id="KW-0472">Membrane</keyword>
<evidence type="ECO:0000256" key="4">
    <source>
        <dbReference type="ARBA" id="ARBA00022692"/>
    </source>
</evidence>